<dbReference type="PANTHER" id="PTHR43610:SF1">
    <property type="entry name" value="N-ACETYLTRANSFERASE DOMAIN-CONTAINING PROTEIN"/>
    <property type="match status" value="1"/>
</dbReference>
<evidence type="ECO:0000259" key="1">
    <source>
        <dbReference type="PROSITE" id="PS51186"/>
    </source>
</evidence>
<feature type="domain" description="N-acetyltransferase" evidence="1">
    <location>
        <begin position="16"/>
        <end position="194"/>
    </location>
</feature>
<evidence type="ECO:0000313" key="2">
    <source>
        <dbReference type="EMBL" id="EYU14568.1"/>
    </source>
</evidence>
<dbReference type="Pfam" id="PF13302">
    <property type="entry name" value="Acetyltransf_3"/>
    <property type="match status" value="1"/>
</dbReference>
<evidence type="ECO:0000313" key="3">
    <source>
        <dbReference type="Proteomes" id="UP000023464"/>
    </source>
</evidence>
<protein>
    <submittedName>
        <fullName evidence="2">Acetyltransferase, ribosomal protein N-acetylase</fullName>
    </submittedName>
</protein>
<dbReference type="EMBL" id="JFGV01000044">
    <property type="protein sequence ID" value="EYU14568.1"/>
    <property type="molecule type" value="Genomic_DNA"/>
</dbReference>
<dbReference type="GO" id="GO:0005840">
    <property type="term" value="C:ribosome"/>
    <property type="evidence" value="ECO:0007669"/>
    <property type="project" value="UniProtKB-KW"/>
</dbReference>
<reference evidence="2 3" key="1">
    <citation type="submission" date="2014-03" db="EMBL/GenBank/DDBJ databases">
        <title>Draft Genome of Photorhabdus luminescens BA1, an Egyptian Isolate.</title>
        <authorList>
            <person name="Ghazal S."/>
            <person name="Hurst S.G.IV."/>
            <person name="Morris K."/>
            <person name="Thomas K."/>
            <person name="Tisa L.S."/>
        </authorList>
    </citation>
    <scope>NUCLEOTIDE SEQUENCE [LARGE SCALE GENOMIC DNA]</scope>
    <source>
        <strain evidence="2 3">BA1</strain>
    </source>
</reference>
<dbReference type="Gene3D" id="3.40.630.30">
    <property type="match status" value="1"/>
</dbReference>
<sequence>MKKQMTEWVTLAGKGVTLEPLTHQRHDEFLQAIEEGELHKLWYTSVPSPTELGNEIERHLLLHEKGTMLPFAIVDHRTGKAVGMTSYMNIDSGARRLEIGYTWYARSVQRTHINTEAKYLLLKYAFEELGCIAVEFRTHFFNHQSRKAIERLGAKLDGILRSHAVSKDGSIRDTCVYSIISCEWPAVKMHLEWQMVKPR</sequence>
<keyword evidence="2" id="KW-0689">Ribosomal protein</keyword>
<proteinExistence type="predicted"/>
<keyword evidence="2" id="KW-0687">Ribonucleoprotein</keyword>
<dbReference type="AlphaFoldDB" id="A0A022PI41"/>
<accession>A0A022PI41</accession>
<dbReference type="InterPro" id="IPR000182">
    <property type="entry name" value="GNAT_dom"/>
</dbReference>
<dbReference type="Proteomes" id="UP000023464">
    <property type="component" value="Unassembled WGS sequence"/>
</dbReference>
<comment type="caution">
    <text evidence="2">The sequence shown here is derived from an EMBL/GenBank/DDBJ whole genome shotgun (WGS) entry which is preliminary data.</text>
</comment>
<gene>
    <name evidence="2" type="ORF">BA1DRAFT_02940</name>
</gene>
<dbReference type="PANTHER" id="PTHR43610">
    <property type="entry name" value="BLL6696 PROTEIN"/>
    <property type="match status" value="1"/>
</dbReference>
<keyword evidence="2" id="KW-0808">Transferase</keyword>
<name>A0A022PI41_9GAMM</name>
<dbReference type="InterPro" id="IPR016181">
    <property type="entry name" value="Acyl_CoA_acyltransferase"/>
</dbReference>
<dbReference type="GO" id="GO:0016747">
    <property type="term" value="F:acyltransferase activity, transferring groups other than amino-acyl groups"/>
    <property type="evidence" value="ECO:0007669"/>
    <property type="project" value="InterPro"/>
</dbReference>
<dbReference type="PATRIC" id="fig|1393736.3.peg.3008"/>
<dbReference type="PROSITE" id="PS51186">
    <property type="entry name" value="GNAT"/>
    <property type="match status" value="1"/>
</dbReference>
<keyword evidence="3" id="KW-1185">Reference proteome</keyword>
<dbReference type="SUPFAM" id="SSF55729">
    <property type="entry name" value="Acyl-CoA N-acyltransferases (Nat)"/>
    <property type="match status" value="1"/>
</dbReference>
<dbReference type="RefSeq" id="WP_036780352.1">
    <property type="nucleotide sequence ID" value="NZ_CAWLTM010000071.1"/>
</dbReference>
<organism evidence="2 3">
    <name type="scientific">Photorhabdus aegyptia</name>
    <dbReference type="NCBI Taxonomy" id="2805098"/>
    <lineage>
        <taxon>Bacteria</taxon>
        <taxon>Pseudomonadati</taxon>
        <taxon>Pseudomonadota</taxon>
        <taxon>Gammaproteobacteria</taxon>
        <taxon>Enterobacterales</taxon>
        <taxon>Morganellaceae</taxon>
        <taxon>Photorhabdus</taxon>
    </lineage>
</organism>